<reference evidence="2" key="1">
    <citation type="journal article" date="2014" name="Int. J. Syst. Evol. Microbiol.">
        <title>Complete genome sequence of Corynebacterium casei LMG S-19264T (=DSM 44701T), isolated from a smear-ripened cheese.</title>
        <authorList>
            <consortium name="US DOE Joint Genome Institute (JGI-PGF)"/>
            <person name="Walter F."/>
            <person name="Albersmeier A."/>
            <person name="Kalinowski J."/>
            <person name="Ruckert C."/>
        </authorList>
    </citation>
    <scope>NUCLEOTIDE SEQUENCE</scope>
    <source>
        <strain evidence="2">CCM 7684</strain>
    </source>
</reference>
<dbReference type="Proteomes" id="UP000602745">
    <property type="component" value="Unassembled WGS sequence"/>
</dbReference>
<dbReference type="RefSeq" id="WP_188408969.1">
    <property type="nucleotide sequence ID" value="NZ_BMCP01000001.1"/>
</dbReference>
<comment type="caution">
    <text evidence="2">The sequence shown here is derived from an EMBL/GenBank/DDBJ whole genome shotgun (WGS) entry which is preliminary data.</text>
</comment>
<proteinExistence type="predicted"/>
<keyword evidence="3" id="KW-1185">Reference proteome</keyword>
<dbReference type="AlphaFoldDB" id="A0A8J2VPI9"/>
<dbReference type="EMBL" id="BMCP01000001">
    <property type="protein sequence ID" value="GGE37979.1"/>
    <property type="molecule type" value="Genomic_DNA"/>
</dbReference>
<feature type="domain" description="DUF6538" evidence="1">
    <location>
        <begin position="6"/>
        <end position="49"/>
    </location>
</feature>
<gene>
    <name evidence="2" type="ORF">GCM10007276_14280</name>
</gene>
<accession>A0A8J2VPI9</accession>
<reference evidence="2" key="2">
    <citation type="submission" date="2020-09" db="EMBL/GenBank/DDBJ databases">
        <authorList>
            <person name="Sun Q."/>
            <person name="Sedlacek I."/>
        </authorList>
    </citation>
    <scope>NUCLEOTIDE SEQUENCE</scope>
    <source>
        <strain evidence="2">CCM 7684</strain>
    </source>
</reference>
<evidence type="ECO:0000313" key="2">
    <source>
        <dbReference type="EMBL" id="GGE37979.1"/>
    </source>
</evidence>
<dbReference type="Pfam" id="PF20172">
    <property type="entry name" value="DUF6538"/>
    <property type="match status" value="1"/>
</dbReference>
<name>A0A8J2VPI9_9RHOB</name>
<protein>
    <recommendedName>
        <fullName evidence="1">DUF6538 domain-containing protein</fullName>
    </recommendedName>
</protein>
<organism evidence="2 3">
    <name type="scientific">Agaricicola taiwanensis</name>
    <dbReference type="NCBI Taxonomy" id="591372"/>
    <lineage>
        <taxon>Bacteria</taxon>
        <taxon>Pseudomonadati</taxon>
        <taxon>Pseudomonadota</taxon>
        <taxon>Alphaproteobacteria</taxon>
        <taxon>Rhodobacterales</taxon>
        <taxon>Paracoccaceae</taxon>
        <taxon>Agaricicola</taxon>
    </lineage>
</organism>
<sequence>MALNTYLKRRGSIYYARMVVPTDLRAIIDKNELAESLGTRDQREAKCLLGRSGRPGSDFDEFVLGGKSALLKVIH</sequence>
<evidence type="ECO:0000313" key="3">
    <source>
        <dbReference type="Proteomes" id="UP000602745"/>
    </source>
</evidence>
<dbReference type="InterPro" id="IPR046668">
    <property type="entry name" value="DUF6538"/>
</dbReference>
<evidence type="ECO:0000259" key="1">
    <source>
        <dbReference type="Pfam" id="PF20172"/>
    </source>
</evidence>